<keyword evidence="2" id="KW-1185">Reference proteome</keyword>
<proteinExistence type="predicted"/>
<dbReference type="RefSeq" id="XP_021871075.1">
    <property type="nucleotide sequence ID" value="XM_022019102.1"/>
</dbReference>
<evidence type="ECO:0000313" key="2">
    <source>
        <dbReference type="Proteomes" id="UP000193218"/>
    </source>
</evidence>
<dbReference type="EMBL" id="NBSH01000006">
    <property type="protein sequence ID" value="ORX37037.1"/>
    <property type="molecule type" value="Genomic_DNA"/>
</dbReference>
<dbReference type="InParanoid" id="A0A1Y1UHN2"/>
<dbReference type="GeneID" id="33560911"/>
<organism evidence="1 2">
    <name type="scientific">Kockovaella imperatae</name>
    <dbReference type="NCBI Taxonomy" id="4999"/>
    <lineage>
        <taxon>Eukaryota</taxon>
        <taxon>Fungi</taxon>
        <taxon>Dikarya</taxon>
        <taxon>Basidiomycota</taxon>
        <taxon>Agaricomycotina</taxon>
        <taxon>Tremellomycetes</taxon>
        <taxon>Tremellales</taxon>
        <taxon>Cuniculitremaceae</taxon>
        <taxon>Kockovaella</taxon>
    </lineage>
</organism>
<dbReference type="AlphaFoldDB" id="A0A1Y1UHN2"/>
<evidence type="ECO:0000313" key="1">
    <source>
        <dbReference type="EMBL" id="ORX37037.1"/>
    </source>
</evidence>
<dbReference type="Proteomes" id="UP000193218">
    <property type="component" value="Unassembled WGS sequence"/>
</dbReference>
<name>A0A1Y1UHN2_9TREE</name>
<accession>A0A1Y1UHN2</accession>
<sequence length="195" mass="21809">MIRDPAFNTLFAPQFAPPWGSTAVKQAGYLIPLNAVKEEIPSAEVQGHLDRHDLKSPAEKLQDYCHGQALVEGSWYNLPQAISRASKLSLRDYFPLPPFVIDDPETHVVPLRGNRLGNGRGMQIIDDDDDEGDEDGDLAYGGEAFLETREWDEDATPVLWYDSMVRCEKALPSRDNEAGEDVLEVMMEDPNMAAY</sequence>
<protein>
    <submittedName>
        <fullName evidence="1">Uncharacterized protein</fullName>
    </submittedName>
</protein>
<comment type="caution">
    <text evidence="1">The sequence shown here is derived from an EMBL/GenBank/DDBJ whole genome shotgun (WGS) entry which is preliminary data.</text>
</comment>
<reference evidence="1 2" key="1">
    <citation type="submission" date="2017-03" db="EMBL/GenBank/DDBJ databases">
        <title>Widespread Adenine N6-methylation of Active Genes in Fungi.</title>
        <authorList>
            <consortium name="DOE Joint Genome Institute"/>
            <person name="Mondo S.J."/>
            <person name="Dannebaum R.O."/>
            <person name="Kuo R.C."/>
            <person name="Louie K.B."/>
            <person name="Bewick A.J."/>
            <person name="Labutti K."/>
            <person name="Haridas S."/>
            <person name="Kuo A."/>
            <person name="Salamov A."/>
            <person name="Ahrendt S.R."/>
            <person name="Lau R."/>
            <person name="Bowen B.P."/>
            <person name="Lipzen A."/>
            <person name="Sullivan W."/>
            <person name="Andreopoulos W.B."/>
            <person name="Clum A."/>
            <person name="Lindquist E."/>
            <person name="Daum C."/>
            <person name="Northen T.R."/>
            <person name="Ramamoorthy G."/>
            <person name="Schmitz R.J."/>
            <person name="Gryganskyi A."/>
            <person name="Culley D."/>
            <person name="Magnuson J."/>
            <person name="James T.Y."/>
            <person name="O'Malley M.A."/>
            <person name="Stajich J.E."/>
            <person name="Spatafora J.W."/>
            <person name="Visel A."/>
            <person name="Grigoriev I.V."/>
        </authorList>
    </citation>
    <scope>NUCLEOTIDE SEQUENCE [LARGE SCALE GENOMIC DNA]</scope>
    <source>
        <strain evidence="1 2">NRRL Y-17943</strain>
    </source>
</reference>
<gene>
    <name evidence="1" type="ORF">BD324DRAFT_680976</name>
</gene>